<comment type="caution">
    <text evidence="1">The sequence shown here is derived from an EMBL/GenBank/DDBJ whole genome shotgun (WGS) entry which is preliminary data.</text>
</comment>
<protein>
    <submittedName>
        <fullName evidence="1">Uncharacterized protein</fullName>
    </submittedName>
</protein>
<accession>A0ABV9Q7U8</accession>
<evidence type="ECO:0000313" key="2">
    <source>
        <dbReference type="Proteomes" id="UP001596002"/>
    </source>
</evidence>
<sequence>MLSAHDKWLLPNDPRPSQITGGCDHCKDEIYVEEMYFRTKEGECIHEDCWEDFTMKKLGAERRYV</sequence>
<dbReference type="RefSeq" id="WP_380026648.1">
    <property type="nucleotide sequence ID" value="NZ_JBHSHC010000112.1"/>
</dbReference>
<evidence type="ECO:0000313" key="1">
    <source>
        <dbReference type="EMBL" id="MFC4768702.1"/>
    </source>
</evidence>
<name>A0ABV9Q7U8_9BACL</name>
<proteinExistence type="predicted"/>
<gene>
    <name evidence="1" type="ORF">ACFO8Q_15260</name>
</gene>
<organism evidence="1 2">
    <name type="scientific">Effusibacillus consociatus</name>
    <dbReference type="NCBI Taxonomy" id="1117041"/>
    <lineage>
        <taxon>Bacteria</taxon>
        <taxon>Bacillati</taxon>
        <taxon>Bacillota</taxon>
        <taxon>Bacilli</taxon>
        <taxon>Bacillales</taxon>
        <taxon>Alicyclobacillaceae</taxon>
        <taxon>Effusibacillus</taxon>
    </lineage>
</organism>
<reference evidence="2" key="1">
    <citation type="journal article" date="2019" name="Int. J. Syst. Evol. Microbiol.">
        <title>The Global Catalogue of Microorganisms (GCM) 10K type strain sequencing project: providing services to taxonomists for standard genome sequencing and annotation.</title>
        <authorList>
            <consortium name="The Broad Institute Genomics Platform"/>
            <consortium name="The Broad Institute Genome Sequencing Center for Infectious Disease"/>
            <person name="Wu L."/>
            <person name="Ma J."/>
        </authorList>
    </citation>
    <scope>NUCLEOTIDE SEQUENCE [LARGE SCALE GENOMIC DNA]</scope>
    <source>
        <strain evidence="2">WYCCWR 12678</strain>
    </source>
</reference>
<keyword evidence="2" id="KW-1185">Reference proteome</keyword>
<dbReference type="Proteomes" id="UP001596002">
    <property type="component" value="Unassembled WGS sequence"/>
</dbReference>
<dbReference type="EMBL" id="JBHSHC010000112">
    <property type="protein sequence ID" value="MFC4768702.1"/>
    <property type="molecule type" value="Genomic_DNA"/>
</dbReference>